<accession>A0A316VR86</accession>
<feature type="chain" id="PRO_5016410534" description="Secreted protein" evidence="1">
    <location>
        <begin position="23"/>
        <end position="75"/>
    </location>
</feature>
<protein>
    <recommendedName>
        <fullName evidence="4">Secreted protein</fullName>
    </recommendedName>
</protein>
<sequence length="75" mass="8342">MGAVRNATGSFLICSLLQQGAAVHDVSWSCQAMLHRRFFKSLCCRTTEQSVVDDGLQFSDLTWLTRTVDGWDGLC</sequence>
<organism evidence="2 3">
    <name type="scientific">Ceraceosorus guamensis</name>
    <dbReference type="NCBI Taxonomy" id="1522189"/>
    <lineage>
        <taxon>Eukaryota</taxon>
        <taxon>Fungi</taxon>
        <taxon>Dikarya</taxon>
        <taxon>Basidiomycota</taxon>
        <taxon>Ustilaginomycotina</taxon>
        <taxon>Exobasidiomycetes</taxon>
        <taxon>Ceraceosorales</taxon>
        <taxon>Ceraceosoraceae</taxon>
        <taxon>Ceraceosorus</taxon>
    </lineage>
</organism>
<dbReference type="Proteomes" id="UP000245783">
    <property type="component" value="Unassembled WGS sequence"/>
</dbReference>
<proteinExistence type="predicted"/>
<evidence type="ECO:0000313" key="3">
    <source>
        <dbReference type="Proteomes" id="UP000245783"/>
    </source>
</evidence>
<keyword evidence="1" id="KW-0732">Signal</keyword>
<reference evidence="2 3" key="1">
    <citation type="journal article" date="2018" name="Mol. Biol. Evol.">
        <title>Broad Genomic Sampling Reveals a Smut Pathogenic Ancestry of the Fungal Clade Ustilaginomycotina.</title>
        <authorList>
            <person name="Kijpornyongpan T."/>
            <person name="Mondo S.J."/>
            <person name="Barry K."/>
            <person name="Sandor L."/>
            <person name="Lee J."/>
            <person name="Lipzen A."/>
            <person name="Pangilinan J."/>
            <person name="LaButti K."/>
            <person name="Hainaut M."/>
            <person name="Henrissat B."/>
            <person name="Grigoriev I.V."/>
            <person name="Spatafora J.W."/>
            <person name="Aime M.C."/>
        </authorList>
    </citation>
    <scope>NUCLEOTIDE SEQUENCE [LARGE SCALE GENOMIC DNA]</scope>
    <source>
        <strain evidence="2 3">MCA 4658</strain>
    </source>
</reference>
<dbReference type="RefSeq" id="XP_025366073.1">
    <property type="nucleotide sequence ID" value="XM_025514989.1"/>
</dbReference>
<dbReference type="InParanoid" id="A0A316VR86"/>
<evidence type="ECO:0000256" key="1">
    <source>
        <dbReference type="SAM" id="SignalP"/>
    </source>
</evidence>
<dbReference type="AlphaFoldDB" id="A0A316VR86"/>
<evidence type="ECO:0008006" key="4">
    <source>
        <dbReference type="Google" id="ProtNLM"/>
    </source>
</evidence>
<evidence type="ECO:0000313" key="2">
    <source>
        <dbReference type="EMBL" id="PWN38913.1"/>
    </source>
</evidence>
<gene>
    <name evidence="2" type="ORF">IE81DRAFT_327032</name>
</gene>
<dbReference type="EMBL" id="KZ819517">
    <property type="protein sequence ID" value="PWN38913.1"/>
    <property type="molecule type" value="Genomic_DNA"/>
</dbReference>
<keyword evidence="3" id="KW-1185">Reference proteome</keyword>
<name>A0A316VR86_9BASI</name>
<feature type="signal peptide" evidence="1">
    <location>
        <begin position="1"/>
        <end position="22"/>
    </location>
</feature>
<dbReference type="GeneID" id="37036859"/>